<evidence type="ECO:0000313" key="1">
    <source>
        <dbReference type="EMBL" id="KAJ9651746.1"/>
    </source>
</evidence>
<gene>
    <name evidence="1" type="ORF">H2198_008979</name>
</gene>
<dbReference type="Proteomes" id="UP001172386">
    <property type="component" value="Unassembled WGS sequence"/>
</dbReference>
<evidence type="ECO:0000313" key="2">
    <source>
        <dbReference type="Proteomes" id="UP001172386"/>
    </source>
</evidence>
<sequence>MDVPKESTGNEQNTSETPGTSPKRQVSETSEEEQKKAAELIQAVRDAKYHQLTVPRGPDGPNPPARTKWQQVAHIARRAGADDSSDTDVSLSEASDSDAADRVHRTKEEQVERRRRQSIAKEKRKRTAKMMDLQYFLEMVDQKHRYGSNLRKYHNYWKTQNTNQNFFYWLDYGDGRNVELEECSRARLDKEQVRYLSRAERLDYLVKVDKQGKLIWAKNGEKVWTKDELYRDSVRGIVHTNDPTPAWKHNVRSEFGPGASSDSDTEGEDETEAQKSGLEGERYINEEFHRAKGPAKLKHVSAAVFFNHMIRQSLKKGHKWIFVADTSFRLYIGYKQSGSFQHSSFLHGSRILAAGLIKVKDGQLRRLSPLSGHYRPPAANFRSFVHSLEEEGVDMSHVSISRSYAVLVGLEGYSKTRTKIKQGQKSVAHQFDKVVRPEKARADEEAAQDHSKSAEKERQYLEKVRLNELEKRSTRKKSDQSLGRRLSTAWGRLTGKTSAVENQGVSEERGIPGTGPEDGVPPPDGHRHLERKE</sequence>
<dbReference type="EMBL" id="JAPDRQ010000237">
    <property type="protein sequence ID" value="KAJ9651746.1"/>
    <property type="molecule type" value="Genomic_DNA"/>
</dbReference>
<name>A0ACC2ZW37_9EURO</name>
<comment type="caution">
    <text evidence="1">The sequence shown here is derived from an EMBL/GenBank/DDBJ whole genome shotgun (WGS) entry which is preliminary data.</text>
</comment>
<protein>
    <submittedName>
        <fullName evidence="1">Uncharacterized protein</fullName>
    </submittedName>
</protein>
<reference evidence="1" key="1">
    <citation type="submission" date="2022-10" db="EMBL/GenBank/DDBJ databases">
        <title>Culturing micro-colonial fungi from biological soil crusts in the Mojave desert and describing Neophaeococcomyces mojavensis, and introducing the new genera and species Taxawa tesnikishii.</title>
        <authorList>
            <person name="Kurbessoian T."/>
            <person name="Stajich J.E."/>
        </authorList>
    </citation>
    <scope>NUCLEOTIDE SEQUENCE</scope>
    <source>
        <strain evidence="1">JES_112</strain>
    </source>
</reference>
<accession>A0ACC2ZW37</accession>
<keyword evidence="2" id="KW-1185">Reference proteome</keyword>
<proteinExistence type="predicted"/>
<organism evidence="1 2">
    <name type="scientific">Neophaeococcomyces mojaviensis</name>
    <dbReference type="NCBI Taxonomy" id="3383035"/>
    <lineage>
        <taxon>Eukaryota</taxon>
        <taxon>Fungi</taxon>
        <taxon>Dikarya</taxon>
        <taxon>Ascomycota</taxon>
        <taxon>Pezizomycotina</taxon>
        <taxon>Eurotiomycetes</taxon>
        <taxon>Chaetothyriomycetidae</taxon>
        <taxon>Chaetothyriales</taxon>
        <taxon>Chaetothyriales incertae sedis</taxon>
        <taxon>Neophaeococcomyces</taxon>
    </lineage>
</organism>